<sequence>MELKKLIAECTAYDFKVMLEEKKPKSWLKSVSAFANGLGGSLFFGVDNDNVIKGLDDIQHICETISSKIRDYMDPLPEVEMIPQRINESEILQLKVHKGNYTPYYYVGDGQRIAFVRVGDESIPATDEDMKRLVLNGTNRTYDSLKSDTLIEKSSFVILSNIFEERTGQVFQKKYLKSFGLLTNDGWLTNAGVLFSDDCSLSQSRLYCTKWNGLEKEDAINDAEFKGNILLLLQEAMNFVKSNTQKGWEKLPNGRRNKPEYAERAVLEAMVNHFIHRDYTVMGGEVHLDIYDDRLAITSPGGMYSGQTVQDLLLEDISSDRRNPILADVMAQLDYMEKRGSGLKRICNETQKMESYKAERKPIFKSNASQFMTIIYSMEYEKKDTVKPLQVGTKSGLSWDQVETKSGLSWEEVEKLFFALQQPKLMRELKEIYGWKNTTKFKTKYVEPLLDNRLVRMTIPSKPTSSKQRYYLTDLGKTLFANELNTNNTARNATGNINRLIESLNENEKRIAFELLKKHK</sequence>
<dbReference type="RefSeq" id="WP_097551221.1">
    <property type="nucleotide sequence ID" value="NZ_NSLY01000052.1"/>
</dbReference>
<name>A0A2A6ECL4_PREIN</name>
<evidence type="ECO:0000259" key="1">
    <source>
        <dbReference type="Pfam" id="PF04326"/>
    </source>
</evidence>
<feature type="domain" description="Schlafen AlbA-2" evidence="1">
    <location>
        <begin position="11"/>
        <end position="125"/>
    </location>
</feature>
<evidence type="ECO:0000259" key="2">
    <source>
        <dbReference type="Pfam" id="PF21247"/>
    </source>
</evidence>
<dbReference type="PANTHER" id="PTHR30595">
    <property type="entry name" value="GLPR-RELATED TRANSCRIPTIONAL REPRESSOR"/>
    <property type="match status" value="1"/>
</dbReference>
<dbReference type="AlphaFoldDB" id="A0A2A6ECL4"/>
<proteinExistence type="predicted"/>
<dbReference type="Proteomes" id="UP000219058">
    <property type="component" value="Unassembled WGS sequence"/>
</dbReference>
<dbReference type="InterPro" id="IPR049514">
    <property type="entry name" value="Fic-like_C"/>
</dbReference>
<accession>A0A2A6ECL4</accession>
<dbReference type="Gene3D" id="3.30.950.30">
    <property type="entry name" value="Schlafen, AAA domain"/>
    <property type="match status" value="1"/>
</dbReference>
<comment type="caution">
    <text evidence="3">The sequence shown here is derived from an EMBL/GenBank/DDBJ whole genome shotgun (WGS) entry which is preliminary data.</text>
</comment>
<dbReference type="InterPro" id="IPR038475">
    <property type="entry name" value="RecG_C_sf"/>
</dbReference>
<evidence type="ECO:0000313" key="4">
    <source>
        <dbReference type="Proteomes" id="UP000219058"/>
    </source>
</evidence>
<dbReference type="Pfam" id="PF04326">
    <property type="entry name" value="SLFN_AlbA_2"/>
    <property type="match status" value="1"/>
</dbReference>
<gene>
    <name evidence="3" type="ORF">CLI71_11920</name>
</gene>
<dbReference type="Gene3D" id="3.30.565.60">
    <property type="match status" value="1"/>
</dbReference>
<reference evidence="3 4" key="1">
    <citation type="submission" date="2017-09" db="EMBL/GenBank/DDBJ databases">
        <title>Phase variable restriction modification systems are present in the genome sequences of periodontal pathogens Prevotella intermedia, Tannerella forsythia and Porphyromonas gingivalis.</title>
        <authorList>
            <person name="Haigh R.D."/>
            <person name="Crawford L."/>
            <person name="Ralph J."/>
            <person name="Wanford J."/>
            <person name="Vartoukian S.R."/>
            <person name="Hijazib K."/>
            <person name="Wade W."/>
            <person name="Oggioni M.R."/>
        </authorList>
    </citation>
    <scope>NUCLEOTIDE SEQUENCE [LARGE SCALE GENOMIC DNA]</scope>
    <source>
        <strain evidence="3 4">WW2834</strain>
    </source>
</reference>
<dbReference type="PANTHER" id="PTHR30595:SF6">
    <property type="entry name" value="SCHLAFEN ALBA-2 DOMAIN-CONTAINING PROTEIN"/>
    <property type="match status" value="1"/>
</dbReference>
<evidence type="ECO:0000313" key="3">
    <source>
        <dbReference type="EMBL" id="PDP58145.1"/>
    </source>
</evidence>
<dbReference type="InterPro" id="IPR038461">
    <property type="entry name" value="Schlafen_AlbA_2_dom_sf"/>
</dbReference>
<organism evidence="3 4">
    <name type="scientific">Prevotella intermedia</name>
    <dbReference type="NCBI Taxonomy" id="28131"/>
    <lineage>
        <taxon>Bacteria</taxon>
        <taxon>Pseudomonadati</taxon>
        <taxon>Bacteroidota</taxon>
        <taxon>Bacteroidia</taxon>
        <taxon>Bacteroidales</taxon>
        <taxon>Prevotellaceae</taxon>
        <taxon>Prevotella</taxon>
    </lineage>
</organism>
<protein>
    <submittedName>
        <fullName evidence="3">AAA family ATPase</fullName>
    </submittedName>
</protein>
<dbReference type="InterPro" id="IPR007421">
    <property type="entry name" value="Schlafen_AlbA_2_dom"/>
</dbReference>
<feature type="domain" description="Filamentation induced by cAMP protein Fic-like C-terminal" evidence="2">
    <location>
        <begin position="411"/>
        <end position="473"/>
    </location>
</feature>
<dbReference type="Pfam" id="PF21247">
    <property type="entry name" value="Fic-like_C"/>
    <property type="match status" value="1"/>
</dbReference>
<dbReference type="Pfam" id="PF13749">
    <property type="entry name" value="HATPase_c_4"/>
    <property type="match status" value="1"/>
</dbReference>
<dbReference type="EMBL" id="NSLY01000052">
    <property type="protein sequence ID" value="PDP58145.1"/>
    <property type="molecule type" value="Genomic_DNA"/>
</dbReference>